<accession>A0AAD9NZP6</accession>
<evidence type="ECO:0000313" key="3">
    <source>
        <dbReference type="Proteomes" id="UP001209878"/>
    </source>
</evidence>
<sequence>MGARAPIDAQYTRFLVESYEKERDARLRLWAKSYQPEADSTESSQMMKVLRKKVLGGCPVPNAEILAVKDLKPKNFNRRVRNYEDESILERAGRSSLAKVELKPDMYPVPSRVRTTLYDGFTKEEKGRYRYLNVRKLTAPEKRFRLPVVTSWDYGWRLGDSIKPGELKFSKHARTRLVQDTFYTRGYIPSLVLEKGMY</sequence>
<reference evidence="2" key="1">
    <citation type="journal article" date="2023" name="Mol. Biol. Evol.">
        <title>Third-Generation Sequencing Reveals the Adaptive Role of the Epigenome in Three Deep-Sea Polychaetes.</title>
        <authorList>
            <person name="Perez M."/>
            <person name="Aroh O."/>
            <person name="Sun Y."/>
            <person name="Lan Y."/>
            <person name="Juniper S.K."/>
            <person name="Young C.R."/>
            <person name="Angers B."/>
            <person name="Qian P.Y."/>
        </authorList>
    </citation>
    <scope>NUCLEOTIDE SEQUENCE</scope>
    <source>
        <strain evidence="2">R07B-5</strain>
    </source>
</reference>
<dbReference type="AlphaFoldDB" id="A0AAD9NZP6"/>
<dbReference type="PANTHER" id="PTHR35826">
    <property type="entry name" value="PROTEIN ATP6V1FNB-LIKE"/>
    <property type="match status" value="1"/>
</dbReference>
<evidence type="ECO:0000313" key="2">
    <source>
        <dbReference type="EMBL" id="KAK2185395.1"/>
    </source>
</evidence>
<dbReference type="Pfam" id="PF22589">
    <property type="entry name" value="SPMIP1"/>
    <property type="match status" value="1"/>
</dbReference>
<dbReference type="InterPro" id="IPR054323">
    <property type="entry name" value="SPMIP1_C"/>
</dbReference>
<keyword evidence="3" id="KW-1185">Reference proteome</keyword>
<proteinExistence type="predicted"/>
<dbReference type="EMBL" id="JAODUO010000238">
    <property type="protein sequence ID" value="KAK2185395.1"/>
    <property type="molecule type" value="Genomic_DNA"/>
</dbReference>
<evidence type="ECO:0000259" key="1">
    <source>
        <dbReference type="Pfam" id="PF22589"/>
    </source>
</evidence>
<dbReference type="PANTHER" id="PTHR35826:SF1">
    <property type="entry name" value="PROTEIN ATP6V1FNB-LIKE"/>
    <property type="match status" value="1"/>
</dbReference>
<name>A0AAD9NZP6_RIDPI</name>
<comment type="caution">
    <text evidence="2">The sequence shown here is derived from an EMBL/GenBank/DDBJ whole genome shotgun (WGS) entry which is preliminary data.</text>
</comment>
<organism evidence="2 3">
    <name type="scientific">Ridgeia piscesae</name>
    <name type="common">Tubeworm</name>
    <dbReference type="NCBI Taxonomy" id="27915"/>
    <lineage>
        <taxon>Eukaryota</taxon>
        <taxon>Metazoa</taxon>
        <taxon>Spiralia</taxon>
        <taxon>Lophotrochozoa</taxon>
        <taxon>Annelida</taxon>
        <taxon>Polychaeta</taxon>
        <taxon>Sedentaria</taxon>
        <taxon>Canalipalpata</taxon>
        <taxon>Sabellida</taxon>
        <taxon>Siboglinidae</taxon>
        <taxon>Ridgeia</taxon>
    </lineage>
</organism>
<gene>
    <name evidence="2" type="ORF">NP493_238g01051</name>
</gene>
<protein>
    <recommendedName>
        <fullName evidence="1">Sperm microtubule inner protein 1 C-terminal domain-containing protein</fullName>
    </recommendedName>
</protein>
<feature type="domain" description="Sperm microtubule inner protein 1 C-terminal" evidence="1">
    <location>
        <begin position="94"/>
        <end position="186"/>
    </location>
</feature>
<dbReference type="Proteomes" id="UP001209878">
    <property type="component" value="Unassembled WGS sequence"/>
</dbReference>